<evidence type="ECO:0000256" key="6">
    <source>
        <dbReference type="ARBA" id="ARBA00022840"/>
    </source>
</evidence>
<evidence type="ECO:0000256" key="1">
    <source>
        <dbReference type="ARBA" id="ARBA00004127"/>
    </source>
</evidence>
<comment type="caution">
    <text evidence="11">The sequence shown here is derived from an EMBL/GenBank/DDBJ whole genome shotgun (WGS) entry which is preliminary data.</text>
</comment>
<keyword evidence="8 9" id="KW-0472">Membrane</keyword>
<evidence type="ECO:0000256" key="4">
    <source>
        <dbReference type="ARBA" id="ARBA00022737"/>
    </source>
</evidence>
<feature type="transmembrane region" description="Helical" evidence="9">
    <location>
        <begin position="91"/>
        <end position="115"/>
    </location>
</feature>
<sequence>MAYVFTLSLRSRYWLMGVMTGRSLVAVLSLNYVFFGSAGIGATMRSLIMSLIYDKALWLPSESRQEYTTGENLTLMSVDTERVLNYVAHGVWPVMGSLGFAIVLGSSACSSTAILQLRHIDRIDKLQKQLLKVIDERVKVTFEALRGIAVMKVYALEDSLAHRVDKLHVREVALLRMIHLYEVVNTVMIFATPTYLSGVTFGLYMLIRHNITFVQAYALIAMVNNCRTTLTQLSQAIAGYSNAKFVRFIVADEVATQFFLPSTSATRLMTTPLISEPQAEDEIVGKGCLSIRDANFLWPCQVRIPRHPYQSLAILEDVFISVFGFRFGALTLARI</sequence>
<comment type="subcellular location">
    <subcellularLocation>
        <location evidence="1">Endomembrane system</location>
        <topology evidence="1">Multi-pass membrane protein</topology>
    </subcellularLocation>
</comment>
<evidence type="ECO:0000256" key="3">
    <source>
        <dbReference type="ARBA" id="ARBA00022692"/>
    </source>
</evidence>
<keyword evidence="7 9" id="KW-1133">Transmembrane helix</keyword>
<keyword evidence="4" id="KW-0677">Repeat</keyword>
<dbReference type="Gene3D" id="1.20.1560.10">
    <property type="entry name" value="ABC transporter type 1, transmembrane domain"/>
    <property type="match status" value="1"/>
</dbReference>
<dbReference type="EMBL" id="NBNE01003339">
    <property type="protein sequence ID" value="OWZ07941.1"/>
    <property type="molecule type" value="Genomic_DNA"/>
</dbReference>
<dbReference type="PANTHER" id="PTHR24223">
    <property type="entry name" value="ATP-BINDING CASSETTE SUB-FAMILY C"/>
    <property type="match status" value="1"/>
</dbReference>
<keyword evidence="2" id="KW-0813">Transport</keyword>
<dbReference type="PROSITE" id="PS50929">
    <property type="entry name" value="ABC_TM1F"/>
    <property type="match status" value="1"/>
</dbReference>
<evidence type="ECO:0000256" key="8">
    <source>
        <dbReference type="ARBA" id="ARBA00023136"/>
    </source>
</evidence>
<feature type="transmembrane region" description="Helical" evidence="9">
    <location>
        <begin position="12"/>
        <end position="35"/>
    </location>
</feature>
<name>A0A225VQW6_9STRA</name>
<evidence type="ECO:0000256" key="9">
    <source>
        <dbReference type="SAM" id="Phobius"/>
    </source>
</evidence>
<dbReference type="AlphaFoldDB" id="A0A225VQW6"/>
<evidence type="ECO:0000313" key="12">
    <source>
        <dbReference type="Proteomes" id="UP000198211"/>
    </source>
</evidence>
<gene>
    <name evidence="11" type="ORF">PHMEG_00019598</name>
</gene>
<evidence type="ECO:0000256" key="5">
    <source>
        <dbReference type="ARBA" id="ARBA00022741"/>
    </source>
</evidence>
<feature type="domain" description="ABC transmembrane type-1" evidence="10">
    <location>
        <begin position="1"/>
        <end position="242"/>
    </location>
</feature>
<proteinExistence type="predicted"/>
<dbReference type="STRING" id="4795.A0A225VQW6"/>
<dbReference type="GO" id="GO:0016020">
    <property type="term" value="C:membrane"/>
    <property type="evidence" value="ECO:0007669"/>
    <property type="project" value="InterPro"/>
</dbReference>
<reference evidence="12" key="1">
    <citation type="submission" date="2017-03" db="EMBL/GenBank/DDBJ databases">
        <title>Phytopthora megakarya and P. palmivora, two closely related causual agents of cacao black pod achieved similar genome size and gene model numbers by different mechanisms.</title>
        <authorList>
            <person name="Ali S."/>
            <person name="Shao J."/>
            <person name="Larry D.J."/>
            <person name="Kronmiller B."/>
            <person name="Shen D."/>
            <person name="Strem M.D."/>
            <person name="Melnick R.L."/>
            <person name="Guiltinan M.J."/>
            <person name="Tyler B.M."/>
            <person name="Meinhardt L.W."/>
            <person name="Bailey B.A."/>
        </authorList>
    </citation>
    <scope>NUCLEOTIDE SEQUENCE [LARGE SCALE GENOMIC DNA]</scope>
    <source>
        <strain evidence="12">zdho120</strain>
    </source>
</reference>
<dbReference type="InterPro" id="IPR011527">
    <property type="entry name" value="ABC1_TM_dom"/>
</dbReference>
<evidence type="ECO:0000256" key="7">
    <source>
        <dbReference type="ARBA" id="ARBA00022989"/>
    </source>
</evidence>
<dbReference type="PANTHER" id="PTHR24223:SF443">
    <property type="entry name" value="MULTIDRUG-RESISTANCE LIKE PROTEIN 1, ISOFORM I"/>
    <property type="match status" value="1"/>
</dbReference>
<keyword evidence="5" id="KW-0547">Nucleotide-binding</keyword>
<evidence type="ECO:0000256" key="2">
    <source>
        <dbReference type="ARBA" id="ARBA00022448"/>
    </source>
</evidence>
<feature type="transmembrane region" description="Helical" evidence="9">
    <location>
        <begin position="183"/>
        <end position="207"/>
    </location>
</feature>
<keyword evidence="6" id="KW-0067">ATP-binding</keyword>
<dbReference type="OrthoDB" id="6500128at2759"/>
<accession>A0A225VQW6</accession>
<organism evidence="11 12">
    <name type="scientific">Phytophthora megakarya</name>
    <dbReference type="NCBI Taxonomy" id="4795"/>
    <lineage>
        <taxon>Eukaryota</taxon>
        <taxon>Sar</taxon>
        <taxon>Stramenopiles</taxon>
        <taxon>Oomycota</taxon>
        <taxon>Peronosporomycetes</taxon>
        <taxon>Peronosporales</taxon>
        <taxon>Peronosporaceae</taxon>
        <taxon>Phytophthora</taxon>
    </lineage>
</organism>
<evidence type="ECO:0000313" key="11">
    <source>
        <dbReference type="EMBL" id="OWZ07941.1"/>
    </source>
</evidence>
<protein>
    <submittedName>
        <fullName evidence="11">Multidrug resistance protein ABC transporter</fullName>
    </submittedName>
</protein>
<keyword evidence="12" id="KW-1185">Reference proteome</keyword>
<evidence type="ECO:0000259" key="10">
    <source>
        <dbReference type="PROSITE" id="PS50929"/>
    </source>
</evidence>
<dbReference type="GO" id="GO:0012505">
    <property type="term" value="C:endomembrane system"/>
    <property type="evidence" value="ECO:0007669"/>
    <property type="project" value="UniProtKB-SubCell"/>
</dbReference>
<dbReference type="GO" id="GO:0005524">
    <property type="term" value="F:ATP binding"/>
    <property type="evidence" value="ECO:0007669"/>
    <property type="project" value="UniProtKB-KW"/>
</dbReference>
<dbReference type="InterPro" id="IPR036640">
    <property type="entry name" value="ABC1_TM_sf"/>
</dbReference>
<dbReference type="Proteomes" id="UP000198211">
    <property type="component" value="Unassembled WGS sequence"/>
</dbReference>
<dbReference type="SUPFAM" id="SSF90123">
    <property type="entry name" value="ABC transporter transmembrane region"/>
    <property type="match status" value="1"/>
</dbReference>
<dbReference type="InterPro" id="IPR050173">
    <property type="entry name" value="ABC_transporter_C-like"/>
</dbReference>
<dbReference type="GO" id="GO:0140359">
    <property type="term" value="F:ABC-type transporter activity"/>
    <property type="evidence" value="ECO:0007669"/>
    <property type="project" value="InterPro"/>
</dbReference>
<keyword evidence="3 9" id="KW-0812">Transmembrane</keyword>
<dbReference type="Pfam" id="PF00664">
    <property type="entry name" value="ABC_membrane"/>
    <property type="match status" value="1"/>
</dbReference>